<proteinExistence type="predicted"/>
<reference evidence="2 3" key="1">
    <citation type="submission" date="2019-05" db="EMBL/GenBank/DDBJ databases">
        <title>Another draft genome of Portunus trituberculatus and its Hox gene families provides insights of decapod evolution.</title>
        <authorList>
            <person name="Jeong J.-H."/>
            <person name="Song I."/>
            <person name="Kim S."/>
            <person name="Choi T."/>
            <person name="Kim D."/>
            <person name="Ryu S."/>
            <person name="Kim W."/>
        </authorList>
    </citation>
    <scope>NUCLEOTIDE SEQUENCE [LARGE SCALE GENOMIC DNA]</scope>
    <source>
        <tissue evidence="2">Muscle</tissue>
    </source>
</reference>
<dbReference type="EMBL" id="VSRR010022930">
    <property type="protein sequence ID" value="MPC65104.1"/>
    <property type="molecule type" value="Genomic_DNA"/>
</dbReference>
<comment type="caution">
    <text evidence="2">The sequence shown here is derived from an EMBL/GenBank/DDBJ whole genome shotgun (WGS) entry which is preliminary data.</text>
</comment>
<evidence type="ECO:0000313" key="3">
    <source>
        <dbReference type="Proteomes" id="UP000324222"/>
    </source>
</evidence>
<protein>
    <submittedName>
        <fullName evidence="2">Uncharacterized protein</fullName>
    </submittedName>
</protein>
<dbReference type="Proteomes" id="UP000324222">
    <property type="component" value="Unassembled WGS sequence"/>
</dbReference>
<sequence length="56" mass="5797">MCVAFHAVVPVAAAADRPLSHQPALDPPGNSRVAGGGVQITVEGQYIVDGEEVSRR</sequence>
<keyword evidence="3" id="KW-1185">Reference proteome</keyword>
<name>A0A5B7H8I4_PORTR</name>
<evidence type="ECO:0000256" key="1">
    <source>
        <dbReference type="SAM" id="MobiDB-lite"/>
    </source>
</evidence>
<feature type="region of interest" description="Disordered" evidence="1">
    <location>
        <begin position="16"/>
        <end position="37"/>
    </location>
</feature>
<evidence type="ECO:0000313" key="2">
    <source>
        <dbReference type="EMBL" id="MPC65104.1"/>
    </source>
</evidence>
<accession>A0A5B7H8I4</accession>
<dbReference type="AlphaFoldDB" id="A0A5B7H8I4"/>
<organism evidence="2 3">
    <name type="scientific">Portunus trituberculatus</name>
    <name type="common">Swimming crab</name>
    <name type="synonym">Neptunus trituberculatus</name>
    <dbReference type="NCBI Taxonomy" id="210409"/>
    <lineage>
        <taxon>Eukaryota</taxon>
        <taxon>Metazoa</taxon>
        <taxon>Ecdysozoa</taxon>
        <taxon>Arthropoda</taxon>
        <taxon>Crustacea</taxon>
        <taxon>Multicrustacea</taxon>
        <taxon>Malacostraca</taxon>
        <taxon>Eumalacostraca</taxon>
        <taxon>Eucarida</taxon>
        <taxon>Decapoda</taxon>
        <taxon>Pleocyemata</taxon>
        <taxon>Brachyura</taxon>
        <taxon>Eubrachyura</taxon>
        <taxon>Portunoidea</taxon>
        <taxon>Portunidae</taxon>
        <taxon>Portuninae</taxon>
        <taxon>Portunus</taxon>
    </lineage>
</organism>
<gene>
    <name evidence="2" type="ORF">E2C01_059229</name>
</gene>